<feature type="domain" description="Homologous recombination OB-fold protein OB-fold" evidence="1">
    <location>
        <begin position="2"/>
        <end position="53"/>
    </location>
</feature>
<proteinExistence type="predicted"/>
<organism evidence="2">
    <name type="scientific">Ostreococcus mediterraneus</name>
    <dbReference type="NCBI Taxonomy" id="1486918"/>
    <lineage>
        <taxon>Eukaryota</taxon>
        <taxon>Viridiplantae</taxon>
        <taxon>Chlorophyta</taxon>
        <taxon>Mamiellophyceae</taxon>
        <taxon>Mamiellales</taxon>
        <taxon>Bathycoccaceae</taxon>
        <taxon>Ostreococcus</taxon>
    </lineage>
</organism>
<dbReference type="InterPro" id="IPR058570">
    <property type="entry name" value="HROB_OB"/>
</dbReference>
<gene>
    <name evidence="2" type="ORF">OMED0932_LOCUS1520</name>
</gene>
<evidence type="ECO:0000259" key="1">
    <source>
        <dbReference type="Pfam" id="PF15072"/>
    </source>
</evidence>
<sequence length="146" mass="15680">MIVHRELLMPSTTTAIARGCAVLLRDAPVVSVDATTAHALVATRESLVAVFAAEEDADAIEMAKRCNAEREVMRERLRETAAREAMDVEWDDDDAGDDGFGTVDAAADKFIDAKDEDTTHHPSVVHDAAVPSASAFAMHVAALFDD</sequence>
<dbReference type="EMBL" id="HBHH01003882">
    <property type="protein sequence ID" value="CAD9655776.1"/>
    <property type="molecule type" value="Transcribed_RNA"/>
</dbReference>
<name>A0A7S2QYQ0_9CHLO</name>
<dbReference type="Pfam" id="PF15072">
    <property type="entry name" value="HROB"/>
    <property type="match status" value="1"/>
</dbReference>
<protein>
    <recommendedName>
        <fullName evidence="1">Homologous recombination OB-fold protein OB-fold domain-containing protein</fullName>
    </recommendedName>
</protein>
<reference evidence="2" key="1">
    <citation type="submission" date="2021-01" db="EMBL/GenBank/DDBJ databases">
        <authorList>
            <person name="Corre E."/>
            <person name="Pelletier E."/>
            <person name="Niang G."/>
            <person name="Scheremetjew M."/>
            <person name="Finn R."/>
            <person name="Kale V."/>
            <person name="Holt S."/>
            <person name="Cochrane G."/>
            <person name="Meng A."/>
            <person name="Brown T."/>
            <person name="Cohen L."/>
        </authorList>
    </citation>
    <scope>NUCLEOTIDE SEQUENCE</scope>
    <source>
        <strain evidence="2">Clade-D-RCC2596</strain>
    </source>
</reference>
<evidence type="ECO:0000313" key="2">
    <source>
        <dbReference type="EMBL" id="CAD9655776.1"/>
    </source>
</evidence>
<dbReference type="AlphaFoldDB" id="A0A7S2QYQ0"/>
<accession>A0A7S2QYQ0</accession>